<accession>A0ABN7UCP6</accession>
<protein>
    <submittedName>
        <fullName evidence="1">39222_t:CDS:1</fullName>
    </submittedName>
</protein>
<name>A0ABN7UCP6_GIGMA</name>
<sequence>MQHGFQTHSKAYHFFKNLYEYDQKPALLITKHKLDAETGRHLPKNQKVFRHYNYETAETSYFYRTNEQLVGQAQKPFYDKKHFRLGTRSLNPLSLLKLANKHAKKELYSFKKPQQHLSHDFQEFLITRLLFLCSKAEFLHTPLEQDHVLKENGNCDQLPYTHFQTKPVLHFQFLPENATVVRTFIAHLDQYSQEFDMEESQDFYAYPVIHDQKHETITKLGGLCGCEIRARNQYLNN</sequence>
<proteinExistence type="predicted"/>
<evidence type="ECO:0000313" key="2">
    <source>
        <dbReference type="Proteomes" id="UP000789901"/>
    </source>
</evidence>
<dbReference type="Proteomes" id="UP000789901">
    <property type="component" value="Unassembled WGS sequence"/>
</dbReference>
<gene>
    <name evidence="1" type="ORF">GMARGA_LOCUS4375</name>
</gene>
<dbReference type="EMBL" id="CAJVQB010001709">
    <property type="protein sequence ID" value="CAG8547131.1"/>
    <property type="molecule type" value="Genomic_DNA"/>
</dbReference>
<organism evidence="1 2">
    <name type="scientific">Gigaspora margarita</name>
    <dbReference type="NCBI Taxonomy" id="4874"/>
    <lineage>
        <taxon>Eukaryota</taxon>
        <taxon>Fungi</taxon>
        <taxon>Fungi incertae sedis</taxon>
        <taxon>Mucoromycota</taxon>
        <taxon>Glomeromycotina</taxon>
        <taxon>Glomeromycetes</taxon>
        <taxon>Diversisporales</taxon>
        <taxon>Gigasporaceae</taxon>
        <taxon>Gigaspora</taxon>
    </lineage>
</organism>
<reference evidence="1 2" key="1">
    <citation type="submission" date="2021-06" db="EMBL/GenBank/DDBJ databases">
        <authorList>
            <person name="Kallberg Y."/>
            <person name="Tangrot J."/>
            <person name="Rosling A."/>
        </authorList>
    </citation>
    <scope>NUCLEOTIDE SEQUENCE [LARGE SCALE GENOMIC DNA]</scope>
    <source>
        <strain evidence="1 2">120-4 pot B 10/14</strain>
    </source>
</reference>
<comment type="caution">
    <text evidence="1">The sequence shown here is derived from an EMBL/GenBank/DDBJ whole genome shotgun (WGS) entry which is preliminary data.</text>
</comment>
<evidence type="ECO:0000313" key="1">
    <source>
        <dbReference type="EMBL" id="CAG8547131.1"/>
    </source>
</evidence>
<keyword evidence="2" id="KW-1185">Reference proteome</keyword>